<keyword evidence="2" id="KW-1185">Reference proteome</keyword>
<evidence type="ECO:0000313" key="2">
    <source>
        <dbReference type="Proteomes" id="UP001230649"/>
    </source>
</evidence>
<protein>
    <submittedName>
        <fullName evidence="1">Uncharacterized protein</fullName>
    </submittedName>
</protein>
<proteinExistence type="predicted"/>
<name>A0ACC2WQF3_9TREE</name>
<sequence>MKFSIVAVALFAAIIGRASPIPDTEVASDSVRNEDSSTLSTDNSIPDAPLVVYTTAVTDHVERQGKPCAAGLKVHGFARVADYFVPGHDFSGDDLTNLYKEGKFDNYGGPIIAGALARAPGALPGNANAFVQSQNANYFWHKSGDVSTIISSLIPDARFATYIAGTCDQFDDGSDLYAHCCQ</sequence>
<organism evidence="1 2">
    <name type="scientific">Naganishia adeliensis</name>
    <dbReference type="NCBI Taxonomy" id="92952"/>
    <lineage>
        <taxon>Eukaryota</taxon>
        <taxon>Fungi</taxon>
        <taxon>Dikarya</taxon>
        <taxon>Basidiomycota</taxon>
        <taxon>Agaricomycotina</taxon>
        <taxon>Tremellomycetes</taxon>
        <taxon>Filobasidiales</taxon>
        <taxon>Filobasidiaceae</taxon>
        <taxon>Naganishia</taxon>
    </lineage>
</organism>
<dbReference type="EMBL" id="JASBWS010000012">
    <property type="protein sequence ID" value="KAJ9113510.1"/>
    <property type="molecule type" value="Genomic_DNA"/>
</dbReference>
<dbReference type="Proteomes" id="UP001230649">
    <property type="component" value="Unassembled WGS sequence"/>
</dbReference>
<accession>A0ACC2WQF3</accession>
<evidence type="ECO:0000313" key="1">
    <source>
        <dbReference type="EMBL" id="KAJ9113510.1"/>
    </source>
</evidence>
<comment type="caution">
    <text evidence="1">The sequence shown here is derived from an EMBL/GenBank/DDBJ whole genome shotgun (WGS) entry which is preliminary data.</text>
</comment>
<reference evidence="1" key="1">
    <citation type="submission" date="2023-04" db="EMBL/GenBank/DDBJ databases">
        <title>Draft Genome sequencing of Naganishia species isolated from polar environments using Oxford Nanopore Technology.</title>
        <authorList>
            <person name="Leo P."/>
            <person name="Venkateswaran K."/>
        </authorList>
    </citation>
    <scope>NUCLEOTIDE SEQUENCE</scope>
    <source>
        <strain evidence="1">MNA-CCFEE 5262</strain>
    </source>
</reference>
<gene>
    <name evidence="1" type="ORF">QFC20_001861</name>
</gene>